<dbReference type="PANTHER" id="PTHR32502">
    <property type="entry name" value="N-ACETYLGALACTOSAMINE PERMEASE II COMPONENT-RELATED"/>
    <property type="match status" value="1"/>
</dbReference>
<feature type="transmembrane region" description="Helical" evidence="9">
    <location>
        <begin position="216"/>
        <end position="246"/>
    </location>
</feature>
<keyword evidence="11" id="KW-1185">Reference proteome</keyword>
<dbReference type="Pfam" id="PF03613">
    <property type="entry name" value="EIID-AGA"/>
    <property type="match status" value="1"/>
</dbReference>
<feature type="transmembrane region" description="Helical" evidence="9">
    <location>
        <begin position="45"/>
        <end position="69"/>
    </location>
</feature>
<feature type="transmembrane region" description="Helical" evidence="9">
    <location>
        <begin position="388"/>
        <end position="408"/>
    </location>
</feature>
<evidence type="ECO:0000313" key="11">
    <source>
        <dbReference type="Proteomes" id="UP001431693"/>
    </source>
</evidence>
<keyword evidence="8 9" id="KW-0472">Membrane</keyword>
<evidence type="ECO:0000256" key="6">
    <source>
        <dbReference type="ARBA" id="ARBA00022692"/>
    </source>
</evidence>
<dbReference type="PROSITE" id="PS51108">
    <property type="entry name" value="PTS_EIID"/>
    <property type="match status" value="1"/>
</dbReference>
<keyword evidence="4" id="KW-0762">Sugar transport</keyword>
<dbReference type="InterPro" id="IPR050303">
    <property type="entry name" value="GatZ_KbaZ_carbometab"/>
</dbReference>
<keyword evidence="6 9" id="KW-0812">Transmembrane</keyword>
<dbReference type="PROSITE" id="PS51106">
    <property type="entry name" value="PTS_EIIC_TYPE_4"/>
    <property type="match status" value="1"/>
</dbReference>
<dbReference type="RefSeq" id="WP_283713462.1">
    <property type="nucleotide sequence ID" value="NZ_JASJEW010000004.1"/>
</dbReference>
<name>A0ABT6ZMM1_9ACTN</name>
<comment type="caution">
    <text evidence="10">The sequence shown here is derived from an EMBL/GenBank/DDBJ whole genome shotgun (WGS) entry which is preliminary data.</text>
</comment>
<proteinExistence type="predicted"/>
<evidence type="ECO:0000256" key="7">
    <source>
        <dbReference type="ARBA" id="ARBA00022989"/>
    </source>
</evidence>
<feature type="transmembrane region" description="Helical" evidence="9">
    <location>
        <begin position="494"/>
        <end position="515"/>
    </location>
</feature>
<comment type="subcellular location">
    <subcellularLocation>
        <location evidence="1">Cell membrane</location>
        <topology evidence="1">Multi-pass membrane protein</topology>
    </subcellularLocation>
</comment>
<keyword evidence="3" id="KW-1003">Cell membrane</keyword>
<organism evidence="10 11">
    <name type="scientific">Kribbibacterium absianum</name>
    <dbReference type="NCBI Taxonomy" id="3044210"/>
    <lineage>
        <taxon>Bacteria</taxon>
        <taxon>Bacillati</taxon>
        <taxon>Actinomycetota</taxon>
        <taxon>Coriobacteriia</taxon>
        <taxon>Coriobacteriales</taxon>
        <taxon>Kribbibacteriaceae</taxon>
        <taxon>Kribbibacterium</taxon>
    </lineage>
</organism>
<dbReference type="InterPro" id="IPR004700">
    <property type="entry name" value="PTS_IIC_man"/>
</dbReference>
<reference evidence="10" key="1">
    <citation type="submission" date="2023-05" db="EMBL/GenBank/DDBJ databases">
        <title>[olsenella] sp. nov., isolated from a pig farm feces dump.</title>
        <authorList>
            <person name="Chang Y.-H."/>
        </authorList>
    </citation>
    <scope>NUCLEOTIDE SEQUENCE</scope>
    <source>
        <strain evidence="10">YH-ols2217</strain>
    </source>
</reference>
<evidence type="ECO:0000256" key="1">
    <source>
        <dbReference type="ARBA" id="ARBA00004651"/>
    </source>
</evidence>
<keyword evidence="7 9" id="KW-1133">Transmembrane helix</keyword>
<dbReference type="Pfam" id="PF03609">
    <property type="entry name" value="EII-Sor"/>
    <property type="match status" value="1"/>
</dbReference>
<dbReference type="InterPro" id="IPR004704">
    <property type="entry name" value="PTS_IID_man"/>
</dbReference>
<evidence type="ECO:0000256" key="3">
    <source>
        <dbReference type="ARBA" id="ARBA00022475"/>
    </source>
</evidence>
<dbReference type="EMBL" id="JASJEX010000005">
    <property type="protein sequence ID" value="MDJ1130300.1"/>
    <property type="molecule type" value="Genomic_DNA"/>
</dbReference>
<evidence type="ECO:0000256" key="4">
    <source>
        <dbReference type="ARBA" id="ARBA00022597"/>
    </source>
</evidence>
<feature type="transmembrane region" description="Helical" evidence="9">
    <location>
        <begin position="414"/>
        <end position="435"/>
    </location>
</feature>
<dbReference type="PANTHER" id="PTHR32502:SF5">
    <property type="entry name" value="N-ACETYLGALACTOSAMINE PERMEASE IID COMPONENT-RELATED"/>
    <property type="match status" value="1"/>
</dbReference>
<accession>A0ABT6ZMM1</accession>
<evidence type="ECO:0000256" key="8">
    <source>
        <dbReference type="ARBA" id="ARBA00023136"/>
    </source>
</evidence>
<evidence type="ECO:0000256" key="2">
    <source>
        <dbReference type="ARBA" id="ARBA00022448"/>
    </source>
</evidence>
<keyword evidence="5" id="KW-0598">Phosphotransferase system</keyword>
<protein>
    <submittedName>
        <fullName evidence="10">PTS system mannose/fructose/sorbose family transporter subunit IID</fullName>
    </submittedName>
</protein>
<evidence type="ECO:0000256" key="9">
    <source>
        <dbReference type="SAM" id="Phobius"/>
    </source>
</evidence>
<feature type="transmembrane region" description="Helical" evidence="9">
    <location>
        <begin position="100"/>
        <end position="118"/>
    </location>
</feature>
<gene>
    <name evidence="10" type="ORF">QJ043_09455</name>
</gene>
<dbReference type="Proteomes" id="UP001431693">
    <property type="component" value="Unassembled WGS sequence"/>
</dbReference>
<evidence type="ECO:0000256" key="5">
    <source>
        <dbReference type="ARBA" id="ARBA00022683"/>
    </source>
</evidence>
<sequence length="542" mass="56250">MDAVLLLQSLVCGLLCYLGSGESPWLFGITGSFYTVGRPLVAGLLLGLLFGDVAAGVLCGVAVQAVFIANMNSGGATNADVVYASYGGIGLALATDADPAVAVTLSVLIGQTLGLLIYNAKMAAYSFFNNRFEDAVERLDYRGLTLWHLVIPQLTSCALRAVPIAALVCLGQGVLDALLAAVPDVALHIIAVIGGLLPALGIAILMSVVLQKPPELVFFFGGFVLAAYLDLPMLAVVLVAAVVAYLMYVASGCGDLAGLAGPDTPPPSPSERGADSRLTHRELVRLWLRWAFFGLASMSFEKLEACGFCFSMEPLAHRYYADDPEGARALLRRHAIFYNTEPQIGSVVNGIAVSLEEEKALGADVPDDLPVTVKTALMGPLAGIGDTIVQGVVVPTLLSIGMGLAAGGSVLGPVFYILSYMTFGVAVSYVCFMAGHRLGAGAMDAVLGEGVKRVTGALNVLGIMVVGALAATNVDVTTPLVIPSGDGTTALQTLLDSIFPQLLPMLAVLVTWHLIAHRKLSATRAILVLCAAAIVLGGLGIL</sequence>
<evidence type="ECO:0000313" key="10">
    <source>
        <dbReference type="EMBL" id="MDJ1130300.1"/>
    </source>
</evidence>
<feature type="transmembrane region" description="Helical" evidence="9">
    <location>
        <begin position="456"/>
        <end position="474"/>
    </location>
</feature>
<feature type="transmembrane region" description="Helical" evidence="9">
    <location>
        <begin position="189"/>
        <end position="210"/>
    </location>
</feature>
<feature type="transmembrane region" description="Helical" evidence="9">
    <location>
        <begin position="522"/>
        <end position="541"/>
    </location>
</feature>
<keyword evidence="2" id="KW-0813">Transport</keyword>